<dbReference type="Pfam" id="PF08164">
    <property type="entry name" value="TRAUB"/>
    <property type="match status" value="1"/>
</dbReference>
<keyword evidence="7" id="KW-1185">Reference proteome</keyword>
<dbReference type="OrthoDB" id="5783963at2759"/>
<evidence type="ECO:0000313" key="7">
    <source>
        <dbReference type="Proteomes" id="UP000662931"/>
    </source>
</evidence>
<feature type="region of interest" description="Disordered" evidence="3">
    <location>
        <begin position="71"/>
        <end position="171"/>
    </location>
</feature>
<dbReference type="InterPro" id="IPR039223">
    <property type="entry name" value="AATF/Bfr2"/>
</dbReference>
<feature type="domain" description="AATF leucine zipper-containing" evidence="5">
    <location>
        <begin position="200"/>
        <end position="315"/>
    </location>
</feature>
<feature type="compositionally biased region" description="Acidic residues" evidence="3">
    <location>
        <begin position="88"/>
        <end position="170"/>
    </location>
</feature>
<dbReference type="PANTHER" id="PTHR15565:SF0">
    <property type="entry name" value="PROTEIN AATF"/>
    <property type="match status" value="1"/>
</dbReference>
<feature type="compositionally biased region" description="Acidic residues" evidence="3">
    <location>
        <begin position="381"/>
        <end position="397"/>
    </location>
</feature>
<evidence type="ECO:0000256" key="3">
    <source>
        <dbReference type="SAM" id="MobiDB-lite"/>
    </source>
</evidence>
<dbReference type="GeneID" id="62196555"/>
<feature type="compositionally biased region" description="Basic and acidic residues" evidence="3">
    <location>
        <begin position="71"/>
        <end position="83"/>
    </location>
</feature>
<evidence type="ECO:0000313" key="6">
    <source>
        <dbReference type="EMBL" id="QPG75793.1"/>
    </source>
</evidence>
<dbReference type="InterPro" id="IPR012617">
    <property type="entry name" value="AATF_C"/>
</dbReference>
<evidence type="ECO:0000259" key="4">
    <source>
        <dbReference type="Pfam" id="PF08164"/>
    </source>
</evidence>
<dbReference type="GO" id="GO:0005730">
    <property type="term" value="C:nucleolus"/>
    <property type="evidence" value="ECO:0007669"/>
    <property type="project" value="TreeGrafter"/>
</dbReference>
<sequence>MGRKEGTLGEEITRELVTPKNKDIDIEDVEFNDKAVESESETEGGEESDEELEKEHYVRVAKSKLRRDGVKLGREYVGERTSRSEVFGEGDGEGDVSEDDGDGDGEGDGEGEDDDDDDDVDADDADDDDVDQVDDDDDDVDADDDDVDQVDDDDDDADDDDVDADADQADEEYKRKQVGKLLEREKKQIIGRLTSSAKEDALKGYFVLQQYRLFDRILDARIKLQKALISSNQLPIDAEAYLEYKSDETDHKIGKVKKALAELTTKILIARAKLYEKDGISNVKKRKFSDYLNESEQMDTILKPYRKSILMKWSGRVQSASGSSALNAGKFKTINQNVYIQLESNMQDMDRLVKRTRMNRRRVIPLGYEKRMEESRKETEGNVDEDDVKEEEEEEEKEAYSNIDKSLQENPYIFDDDDFYRVLLNDMVDKKIGDKQSASSAAIVTLSRSKVQKNYERMATKGRKIKYTVQEPLRNFEAPISSQYRWDDDQIDQLFASLLGQKVSMAEEEEGDFQETGEADKPAEEITALRKSSLKLFG</sequence>
<dbReference type="Pfam" id="PF13339">
    <property type="entry name" value="AATF-Che1"/>
    <property type="match status" value="1"/>
</dbReference>
<dbReference type="RefSeq" id="XP_038779358.1">
    <property type="nucleotide sequence ID" value="XM_038923430.1"/>
</dbReference>
<dbReference type="KEGG" id="bnn:FOA43_003154"/>
<proteinExistence type="inferred from homology"/>
<comment type="similarity">
    <text evidence="1">Belongs to the AATF family.</text>
</comment>
<evidence type="ECO:0000256" key="2">
    <source>
        <dbReference type="ARBA" id="ARBA00013850"/>
    </source>
</evidence>
<dbReference type="EMBL" id="CP064814">
    <property type="protein sequence ID" value="QPG75793.1"/>
    <property type="molecule type" value="Genomic_DNA"/>
</dbReference>
<feature type="compositionally biased region" description="Basic and acidic residues" evidence="3">
    <location>
        <begin position="371"/>
        <end position="380"/>
    </location>
</feature>
<dbReference type="InterPro" id="IPR025160">
    <property type="entry name" value="AATF"/>
</dbReference>
<feature type="region of interest" description="Disordered" evidence="3">
    <location>
        <begin position="371"/>
        <end position="401"/>
    </location>
</feature>
<feature type="region of interest" description="Disordered" evidence="3">
    <location>
        <begin position="506"/>
        <end position="525"/>
    </location>
</feature>
<gene>
    <name evidence="6" type="ORF">FOA43_003154</name>
</gene>
<feature type="compositionally biased region" description="Acidic residues" evidence="3">
    <location>
        <begin position="38"/>
        <end position="52"/>
    </location>
</feature>
<reference evidence="6" key="1">
    <citation type="submission" date="2020-10" db="EMBL/GenBank/DDBJ databases">
        <authorList>
            <person name="Roach M.J.R."/>
        </authorList>
    </citation>
    <scope>NUCLEOTIDE SEQUENCE</scope>
    <source>
        <strain evidence="6">CBS 1945</strain>
    </source>
</reference>
<evidence type="ECO:0000259" key="5">
    <source>
        <dbReference type="Pfam" id="PF13339"/>
    </source>
</evidence>
<dbReference type="GO" id="GO:0000462">
    <property type="term" value="P:maturation of SSU-rRNA from tricistronic rRNA transcript (SSU-rRNA, 5.8S rRNA, LSU-rRNA)"/>
    <property type="evidence" value="ECO:0007669"/>
    <property type="project" value="TreeGrafter"/>
</dbReference>
<accession>A0A875S4G2</accession>
<feature type="compositionally biased region" description="Acidic residues" evidence="3">
    <location>
        <begin position="506"/>
        <end position="517"/>
    </location>
</feature>
<feature type="domain" description="Apoptosis-antagonizing transcription factor C-terminal" evidence="4">
    <location>
        <begin position="420"/>
        <end position="499"/>
    </location>
</feature>
<dbReference type="Proteomes" id="UP000662931">
    <property type="component" value="Chromosome 3"/>
</dbReference>
<feature type="region of interest" description="Disordered" evidence="3">
    <location>
        <begin position="19"/>
        <end position="56"/>
    </location>
</feature>
<protein>
    <recommendedName>
        <fullName evidence="2">Protein BFR2</fullName>
    </recommendedName>
</protein>
<dbReference type="PANTHER" id="PTHR15565">
    <property type="entry name" value="AATF PROTEIN APOPTOSIS ANTAGONIZING TRANSCRIPTION FACTOR"/>
    <property type="match status" value="1"/>
</dbReference>
<dbReference type="AlphaFoldDB" id="A0A875S4G2"/>
<evidence type="ECO:0000256" key="1">
    <source>
        <dbReference type="ARBA" id="ARBA00008966"/>
    </source>
</evidence>
<organism evidence="6 7">
    <name type="scientific">Eeniella nana</name>
    <name type="common">Yeast</name>
    <name type="synonym">Brettanomyces nanus</name>
    <dbReference type="NCBI Taxonomy" id="13502"/>
    <lineage>
        <taxon>Eukaryota</taxon>
        <taxon>Fungi</taxon>
        <taxon>Dikarya</taxon>
        <taxon>Ascomycota</taxon>
        <taxon>Saccharomycotina</taxon>
        <taxon>Pichiomycetes</taxon>
        <taxon>Pichiales</taxon>
        <taxon>Pichiaceae</taxon>
        <taxon>Brettanomyces</taxon>
    </lineage>
</organism>
<name>A0A875S4G2_EENNA</name>